<dbReference type="PANTHER" id="PTHR38032">
    <property type="entry name" value="POLYMERASE-RELATED"/>
    <property type="match status" value="1"/>
</dbReference>
<sequence length="472" mass="51827">MEGMEEKSWWIKNCKVFLEEQGLYGTLLIEKEPPADIQLTIEGLLDFLKNAGILLGIDMALCQQIVSDPAAHIQQRLRIAVGKPAEKGQDAIIEIYIEEDGQRTPKVLETGKVDYFDMGSVNTVKQGAVLAKRIPPQPGVDGMAVSGQPIIAKQGRDYRLPQGKNTKVDEDGCTLLAETDGHVVFIQRENKINIFNEYVVQKDVDFSVGNIEFSGSVRILGNVQPGFRIKAEGDVEIQGYVDAATVEADGNVTIRGGVQGRNKGFIRSGGNLRTPFIQNASISVEGSCYVGESIMHSQVSAGAKVIMEGRKGVIVGGIVRAGEEVVTKVLGSQMATPTELEVGVHPHLRAELASINEKMKELIKNVDKTQKAVDLLENMNAGGHNLPPDKAALLQKLKLTLNHYKLEGEELMFRRSEIEMVLQDLKSARVNVFDTVHPGVKIMLSNYIYFVRDSLSHVSFVIRDAEVRTVPL</sequence>
<dbReference type="InterPro" id="IPR046866">
    <property type="entry name" value="FapA_N"/>
</dbReference>
<dbReference type="KEGG" id="eff:skT53_02730"/>
<keyword evidence="1" id="KW-0175">Coiled coil</keyword>
<dbReference type="Proteomes" id="UP000593802">
    <property type="component" value="Chromosome"/>
</dbReference>
<evidence type="ECO:0000259" key="2">
    <source>
        <dbReference type="Pfam" id="PF20250"/>
    </source>
</evidence>
<evidence type="ECO:0000313" key="3">
    <source>
        <dbReference type="EMBL" id="BCJ85288.1"/>
    </source>
</evidence>
<dbReference type="Pfam" id="PF03961">
    <property type="entry name" value="FapA"/>
    <property type="match status" value="1"/>
</dbReference>
<evidence type="ECO:0000256" key="1">
    <source>
        <dbReference type="SAM" id="Coils"/>
    </source>
</evidence>
<dbReference type="PANTHER" id="PTHR38032:SF1">
    <property type="entry name" value="RNA-BINDING PROTEIN KHPB N-TERMINAL DOMAIN-CONTAINING PROTEIN"/>
    <property type="match status" value="1"/>
</dbReference>
<reference evidence="3 4" key="1">
    <citation type="submission" date="2020-08" db="EMBL/GenBank/DDBJ databases">
        <title>Complete Genome Sequence of Effusibacillus dendaii Strain skT53, Isolated from Farmland soil.</title>
        <authorList>
            <person name="Konishi T."/>
            <person name="Kawasaki H."/>
        </authorList>
    </citation>
    <scope>NUCLEOTIDE SEQUENCE [LARGE SCALE GENOMIC DNA]</scope>
    <source>
        <strain evidence="4">skT53</strain>
    </source>
</reference>
<organism evidence="3 4">
    <name type="scientific">Effusibacillus dendaii</name>
    <dbReference type="NCBI Taxonomy" id="2743772"/>
    <lineage>
        <taxon>Bacteria</taxon>
        <taxon>Bacillati</taxon>
        <taxon>Bacillota</taxon>
        <taxon>Bacilli</taxon>
        <taxon>Bacillales</taxon>
        <taxon>Alicyclobacillaceae</taxon>
        <taxon>Effusibacillus</taxon>
    </lineage>
</organism>
<proteinExistence type="predicted"/>
<feature type="coiled-coil region" evidence="1">
    <location>
        <begin position="345"/>
        <end position="379"/>
    </location>
</feature>
<dbReference type="EMBL" id="AP023366">
    <property type="protein sequence ID" value="BCJ85288.1"/>
    <property type="molecule type" value="Genomic_DNA"/>
</dbReference>
<gene>
    <name evidence="3" type="ORF">skT53_02730</name>
</gene>
<dbReference type="AlphaFoldDB" id="A0A7I8D591"/>
<dbReference type="InterPro" id="IPR046865">
    <property type="entry name" value="FapA_b_solenoid"/>
</dbReference>
<dbReference type="Pfam" id="PF20250">
    <property type="entry name" value="FapA_N"/>
    <property type="match status" value="1"/>
</dbReference>
<keyword evidence="4" id="KW-1185">Reference proteome</keyword>
<dbReference type="RefSeq" id="WP_200759429.1">
    <property type="nucleotide sequence ID" value="NZ_AP023366.1"/>
</dbReference>
<feature type="domain" description="Flagellar Assembly Protein A N-terminal region" evidence="2">
    <location>
        <begin position="31"/>
        <end position="187"/>
    </location>
</feature>
<evidence type="ECO:0000313" key="4">
    <source>
        <dbReference type="Proteomes" id="UP000593802"/>
    </source>
</evidence>
<dbReference type="InterPro" id="IPR005646">
    <property type="entry name" value="FapA"/>
</dbReference>
<accession>A0A7I8D591</accession>
<name>A0A7I8D591_9BACL</name>
<protein>
    <submittedName>
        <fullName evidence="3">Polymerase</fullName>
    </submittedName>
</protein>